<comment type="similarity">
    <text evidence="6">Belongs to the ABC-4 integral membrane protein family.</text>
</comment>
<evidence type="ECO:0000256" key="5">
    <source>
        <dbReference type="ARBA" id="ARBA00023136"/>
    </source>
</evidence>
<sequence>MRIGHEYFSEIIDNLKRNRLRTFLTGFAVAWGIIFLVILLSIGVGLNRGISKSANAGDTEPNYGIYFEVWMTNLPYQGYPAGRWLYFDESQLAQLQEMVPAIEDIAPRLRSWNKISYASQVVEGAVKGIGANYFGHFETRVKMLAGRGINGNDVYNREKTLLISSSDALKLFGTDRYSEAVGKSVSVDNVSFTVVGVYEASQNQSASYMPSSTFTMIHPNDQRIDGGYIYAPTIRSRKDFEAFNKELLKALSSILSFSPDDDQAMWGYSNYVNNEQYNKVVNYFYLFLWIVGLSTLLIGIVGVSNIMLVTVRERYKEIGIRKALGAKPRDILAMIMVESLFITAVAGAIGLVIAVGFVALGDYLVTAYHIGEMSIMGETIHLFDTPVLSPQMALGILVVMIIAGIVAGYTPARRAIRISAIEAMRD</sequence>
<feature type="transmembrane region" description="Helical" evidence="7">
    <location>
        <begin position="392"/>
        <end position="410"/>
    </location>
</feature>
<gene>
    <name evidence="10" type="ORF">PORUE0001_1617</name>
</gene>
<evidence type="ECO:0000259" key="9">
    <source>
        <dbReference type="Pfam" id="PF12704"/>
    </source>
</evidence>
<dbReference type="EMBL" id="ACLR01000059">
    <property type="protein sequence ID" value="EEK17461.1"/>
    <property type="molecule type" value="Genomic_DNA"/>
</dbReference>
<feature type="transmembrane region" description="Helical" evidence="7">
    <location>
        <begin position="20"/>
        <end position="46"/>
    </location>
</feature>
<evidence type="ECO:0000256" key="6">
    <source>
        <dbReference type="ARBA" id="ARBA00038076"/>
    </source>
</evidence>
<feature type="transmembrane region" description="Helical" evidence="7">
    <location>
        <begin position="283"/>
        <end position="310"/>
    </location>
</feature>
<dbReference type="GO" id="GO:0005886">
    <property type="term" value="C:plasma membrane"/>
    <property type="evidence" value="ECO:0007669"/>
    <property type="project" value="UniProtKB-SubCell"/>
</dbReference>
<feature type="domain" description="ABC3 transporter permease C-terminal" evidence="8">
    <location>
        <begin position="290"/>
        <end position="418"/>
    </location>
</feature>
<keyword evidence="4 7" id="KW-1133">Transmembrane helix</keyword>
<keyword evidence="5 7" id="KW-0472">Membrane</keyword>
<dbReference type="InterPro" id="IPR025857">
    <property type="entry name" value="MacB_PCD"/>
</dbReference>
<keyword evidence="11" id="KW-1185">Reference proteome</keyword>
<dbReference type="PANTHER" id="PTHR30572">
    <property type="entry name" value="MEMBRANE COMPONENT OF TRANSPORTER-RELATED"/>
    <property type="match status" value="1"/>
</dbReference>
<evidence type="ECO:0000259" key="8">
    <source>
        <dbReference type="Pfam" id="PF02687"/>
    </source>
</evidence>
<feature type="transmembrane region" description="Helical" evidence="7">
    <location>
        <begin position="331"/>
        <end position="360"/>
    </location>
</feature>
<keyword evidence="3 7" id="KW-0812">Transmembrane</keyword>
<organism evidence="10 11">
    <name type="scientific">Porphyromonas uenonis 60-3</name>
    <dbReference type="NCBI Taxonomy" id="596327"/>
    <lineage>
        <taxon>Bacteria</taxon>
        <taxon>Pseudomonadati</taxon>
        <taxon>Bacteroidota</taxon>
        <taxon>Bacteroidia</taxon>
        <taxon>Bacteroidales</taxon>
        <taxon>Porphyromonadaceae</taxon>
        <taxon>Porphyromonas</taxon>
    </lineage>
</organism>
<evidence type="ECO:0000256" key="3">
    <source>
        <dbReference type="ARBA" id="ARBA00022692"/>
    </source>
</evidence>
<dbReference type="InterPro" id="IPR050250">
    <property type="entry name" value="Macrolide_Exporter_MacB"/>
</dbReference>
<dbReference type="GO" id="GO:0022857">
    <property type="term" value="F:transmembrane transporter activity"/>
    <property type="evidence" value="ECO:0007669"/>
    <property type="project" value="TreeGrafter"/>
</dbReference>
<dbReference type="Pfam" id="PF02687">
    <property type="entry name" value="FtsX"/>
    <property type="match status" value="1"/>
</dbReference>
<reference evidence="10 11" key="1">
    <citation type="submission" date="2009-04" db="EMBL/GenBank/DDBJ databases">
        <authorList>
            <person name="Sebastian Y."/>
            <person name="Madupu R."/>
            <person name="Durkin A.S."/>
            <person name="Torralba M."/>
            <person name="Methe B."/>
            <person name="Sutton G.G."/>
            <person name="Strausberg R.L."/>
            <person name="Nelson K.E."/>
        </authorList>
    </citation>
    <scope>NUCLEOTIDE SEQUENCE [LARGE SCALE GENOMIC DNA]</scope>
    <source>
        <strain evidence="10 11">60-3</strain>
    </source>
</reference>
<dbReference type="PANTHER" id="PTHR30572:SF4">
    <property type="entry name" value="ABC TRANSPORTER PERMEASE YTRF"/>
    <property type="match status" value="1"/>
</dbReference>
<evidence type="ECO:0000256" key="2">
    <source>
        <dbReference type="ARBA" id="ARBA00022475"/>
    </source>
</evidence>
<evidence type="ECO:0000313" key="10">
    <source>
        <dbReference type="EMBL" id="EEK17461.1"/>
    </source>
</evidence>
<dbReference type="STRING" id="596327.PORUE0001_1617"/>
<evidence type="ECO:0000256" key="7">
    <source>
        <dbReference type="SAM" id="Phobius"/>
    </source>
</evidence>
<feature type="domain" description="MacB-like periplasmic core" evidence="9">
    <location>
        <begin position="22"/>
        <end position="231"/>
    </location>
</feature>
<name>C2M9Y7_9PORP</name>
<dbReference type="Proteomes" id="UP000003303">
    <property type="component" value="Unassembled WGS sequence"/>
</dbReference>
<accession>C2M9Y7</accession>
<keyword evidence="2" id="KW-1003">Cell membrane</keyword>
<dbReference type="InterPro" id="IPR003838">
    <property type="entry name" value="ABC3_permease_C"/>
</dbReference>
<evidence type="ECO:0000256" key="4">
    <source>
        <dbReference type="ARBA" id="ARBA00022989"/>
    </source>
</evidence>
<comment type="caution">
    <text evidence="10">The sequence shown here is derived from an EMBL/GenBank/DDBJ whole genome shotgun (WGS) entry which is preliminary data.</text>
</comment>
<evidence type="ECO:0000256" key="1">
    <source>
        <dbReference type="ARBA" id="ARBA00004651"/>
    </source>
</evidence>
<dbReference type="AlphaFoldDB" id="C2M9Y7"/>
<dbReference type="OrthoDB" id="9770036at2"/>
<evidence type="ECO:0000313" key="11">
    <source>
        <dbReference type="Proteomes" id="UP000003303"/>
    </source>
</evidence>
<comment type="subcellular location">
    <subcellularLocation>
        <location evidence="1">Cell membrane</location>
        <topology evidence="1">Multi-pass membrane protein</topology>
    </subcellularLocation>
</comment>
<dbReference type="eggNOG" id="COG0577">
    <property type="taxonomic scope" value="Bacteria"/>
</dbReference>
<dbReference type="RefSeq" id="WP_007364747.1">
    <property type="nucleotide sequence ID" value="NZ_ACLR01000059.1"/>
</dbReference>
<dbReference type="Pfam" id="PF12704">
    <property type="entry name" value="MacB_PCD"/>
    <property type="match status" value="1"/>
</dbReference>
<proteinExistence type="inferred from homology"/>
<protein>
    <submittedName>
        <fullName evidence="10">Efflux ABC transporter, permease protein</fullName>
    </submittedName>
</protein>